<feature type="domain" description="DUF7417" evidence="1">
    <location>
        <begin position="10"/>
        <end position="68"/>
    </location>
</feature>
<dbReference type="InterPro" id="IPR055840">
    <property type="entry name" value="DUF7417"/>
</dbReference>
<protein>
    <recommendedName>
        <fullName evidence="1">DUF7417 domain-containing protein</fullName>
    </recommendedName>
</protein>
<proteinExistence type="predicted"/>
<reference evidence="2" key="1">
    <citation type="submission" date="2020-05" db="EMBL/GenBank/DDBJ databases">
        <authorList>
            <person name="Chiriac C."/>
            <person name="Salcher M."/>
            <person name="Ghai R."/>
            <person name="Kavagutti S V."/>
        </authorList>
    </citation>
    <scope>NUCLEOTIDE SEQUENCE</scope>
</reference>
<evidence type="ECO:0000259" key="1">
    <source>
        <dbReference type="Pfam" id="PF24192"/>
    </source>
</evidence>
<sequence>MNTQTEKQIDIIGSIIKMEQGELSFHDSLRLFAILIKTGEVWKLQGSYGRAAKSMIDDNLISTTGEINWERANQLIESAEANA</sequence>
<accession>A0A6J5RY77</accession>
<dbReference type="Pfam" id="PF24192">
    <property type="entry name" value="DUF7417"/>
    <property type="match status" value="1"/>
</dbReference>
<evidence type="ECO:0000313" key="2">
    <source>
        <dbReference type="EMBL" id="CAB4199166.1"/>
    </source>
</evidence>
<dbReference type="EMBL" id="LR797285">
    <property type="protein sequence ID" value="CAB4199166.1"/>
    <property type="molecule type" value="Genomic_DNA"/>
</dbReference>
<gene>
    <name evidence="2" type="ORF">UFOVP1336_16</name>
</gene>
<name>A0A6J5RY77_9CAUD</name>
<organism evidence="2">
    <name type="scientific">uncultured Caudovirales phage</name>
    <dbReference type="NCBI Taxonomy" id="2100421"/>
    <lineage>
        <taxon>Viruses</taxon>
        <taxon>Duplodnaviria</taxon>
        <taxon>Heunggongvirae</taxon>
        <taxon>Uroviricota</taxon>
        <taxon>Caudoviricetes</taxon>
        <taxon>Peduoviridae</taxon>
        <taxon>Maltschvirus</taxon>
        <taxon>Maltschvirus maltsch</taxon>
    </lineage>
</organism>